<reference evidence="2" key="1">
    <citation type="journal article" date="2019" name="Int. J. Syst. Evol. Microbiol.">
        <title>The Global Catalogue of Microorganisms (GCM) 10K type strain sequencing project: providing services to taxonomists for standard genome sequencing and annotation.</title>
        <authorList>
            <consortium name="The Broad Institute Genomics Platform"/>
            <consortium name="The Broad Institute Genome Sequencing Center for Infectious Disease"/>
            <person name="Wu L."/>
            <person name="Ma J."/>
        </authorList>
    </citation>
    <scope>NUCLEOTIDE SEQUENCE [LARGE SCALE GENOMIC DNA]</scope>
    <source>
        <strain evidence="2">CCUG 42722</strain>
    </source>
</reference>
<evidence type="ECO:0008006" key="3">
    <source>
        <dbReference type="Google" id="ProtNLM"/>
    </source>
</evidence>
<dbReference type="RefSeq" id="WP_377133939.1">
    <property type="nucleotide sequence ID" value="NZ_JBHSFI010000003.1"/>
</dbReference>
<proteinExistence type="predicted"/>
<keyword evidence="2" id="KW-1185">Reference proteome</keyword>
<dbReference type="EMBL" id="JBHSFI010000003">
    <property type="protein sequence ID" value="MFC4628138.1"/>
    <property type="molecule type" value="Genomic_DNA"/>
</dbReference>
<dbReference type="Proteomes" id="UP001596011">
    <property type="component" value="Unassembled WGS sequence"/>
</dbReference>
<organism evidence="1 2">
    <name type="scientific">Promicromonospora alba</name>
    <dbReference type="NCBI Taxonomy" id="1616110"/>
    <lineage>
        <taxon>Bacteria</taxon>
        <taxon>Bacillati</taxon>
        <taxon>Actinomycetota</taxon>
        <taxon>Actinomycetes</taxon>
        <taxon>Micrococcales</taxon>
        <taxon>Promicromonosporaceae</taxon>
        <taxon>Promicromonospora</taxon>
    </lineage>
</organism>
<gene>
    <name evidence="1" type="ORF">ACFO6V_07830</name>
</gene>
<name>A0ABV9HDV2_9MICO</name>
<protein>
    <recommendedName>
        <fullName evidence="3">Type III secretion system (T3SS) SseB-like protein</fullName>
    </recommendedName>
</protein>
<sequence length="130" mass="13700">MPKPAAGPAPELAALLAMDRAELAAEVFVRAYTPVLGSTYPLTSGLAWTIAGVAGVPLGKWTFDTDRPTDGAIARLGAELALLWERAGLAARGIFHDGKGVVLLFRGEELLRGDDARRVVADAIRTANPH</sequence>
<comment type="caution">
    <text evidence="1">The sequence shown here is derived from an EMBL/GenBank/DDBJ whole genome shotgun (WGS) entry which is preliminary data.</text>
</comment>
<accession>A0ABV9HDV2</accession>
<evidence type="ECO:0000313" key="1">
    <source>
        <dbReference type="EMBL" id="MFC4628138.1"/>
    </source>
</evidence>
<evidence type="ECO:0000313" key="2">
    <source>
        <dbReference type="Proteomes" id="UP001596011"/>
    </source>
</evidence>